<evidence type="ECO:0000313" key="4">
    <source>
        <dbReference type="EMBL" id="CEJ89531.1"/>
    </source>
</evidence>
<dbReference type="Pfam" id="PF03080">
    <property type="entry name" value="Neprosin"/>
    <property type="match status" value="1"/>
</dbReference>
<dbReference type="PANTHER" id="PTHR31589:SF110">
    <property type="entry name" value="PROTEIN, PUTATIVE (DUF239)-RELATED"/>
    <property type="match status" value="1"/>
</dbReference>
<sequence>MKWTLVKALTIGALLQTTTALPATPDKLKVVKTTKHGDQTIDWVVKESQGEIASPPPHPPAGTQKRAADVPSAAQIASIPEPGPEGTVPIVRSSKSNIPPKRLPQASDNNSTHGATTFAANGYAGTHWYASSNQNILNHGGGAKFSIYNAYLESDYDFSLLQLAVTVGSAPKPGGGTTGQTLEAGWMHYPFLESGGPFLFTYFTTNGYTKSGDNQGGYNRLQKGWMQVDKDIFPGIHLSPMSVDGGAQYDLQLNYVLYQGNWWLYALDRYIGYYPASLYSQGGVDASKTLTTHSDVILFYGEVVNSQDHLTTTDMGSGEFPDKGFGKSGYIRNIFYLDTNDKAQDYNSQGHYVISDPNRYQILDHWNSGTDWGSYAFLGGPGAGGVVGG</sequence>
<dbReference type="InterPro" id="IPR004314">
    <property type="entry name" value="Neprosin"/>
</dbReference>
<dbReference type="InterPro" id="IPR053168">
    <property type="entry name" value="Glutamic_endopeptidase"/>
</dbReference>
<dbReference type="Proteomes" id="UP000039046">
    <property type="component" value="Unassembled WGS sequence"/>
</dbReference>
<feature type="region of interest" description="Disordered" evidence="1">
    <location>
        <begin position="50"/>
        <end position="114"/>
    </location>
</feature>
<proteinExistence type="predicted"/>
<dbReference type="PROSITE" id="PS52045">
    <property type="entry name" value="NEPROSIN_PEP_CD"/>
    <property type="match status" value="1"/>
</dbReference>
<dbReference type="OrthoDB" id="1858978at2759"/>
<feature type="chain" id="PRO_5001978725" description="Neprosin PEP catalytic domain-containing protein" evidence="2">
    <location>
        <begin position="21"/>
        <end position="389"/>
    </location>
</feature>
<dbReference type="EMBL" id="CDHN01000002">
    <property type="protein sequence ID" value="CEJ89531.1"/>
    <property type="molecule type" value="Genomic_DNA"/>
</dbReference>
<evidence type="ECO:0000313" key="5">
    <source>
        <dbReference type="Proteomes" id="UP000039046"/>
    </source>
</evidence>
<dbReference type="HOGENOM" id="CLU_710153_0_0_1"/>
<gene>
    <name evidence="4" type="ORF">VHEMI05372</name>
</gene>
<keyword evidence="5" id="KW-1185">Reference proteome</keyword>
<keyword evidence="2" id="KW-0732">Signal</keyword>
<evidence type="ECO:0000259" key="3">
    <source>
        <dbReference type="PROSITE" id="PS52045"/>
    </source>
</evidence>
<name>A0A0A1SXS0_9HYPO</name>
<dbReference type="STRING" id="1531966.A0A0A1SXS0"/>
<feature type="domain" description="Neprosin PEP catalytic" evidence="3">
    <location>
        <begin position="119"/>
        <end position="387"/>
    </location>
</feature>
<accession>A0A0A1SXS0</accession>
<protein>
    <recommendedName>
        <fullName evidence="3">Neprosin PEP catalytic domain-containing protein</fullName>
    </recommendedName>
</protein>
<evidence type="ECO:0000256" key="1">
    <source>
        <dbReference type="SAM" id="MobiDB-lite"/>
    </source>
</evidence>
<feature type="signal peptide" evidence="2">
    <location>
        <begin position="1"/>
        <end position="20"/>
    </location>
</feature>
<evidence type="ECO:0000256" key="2">
    <source>
        <dbReference type="SAM" id="SignalP"/>
    </source>
</evidence>
<organism evidence="4 5">
    <name type="scientific">[Torrubiella] hemipterigena</name>
    <dbReference type="NCBI Taxonomy" id="1531966"/>
    <lineage>
        <taxon>Eukaryota</taxon>
        <taxon>Fungi</taxon>
        <taxon>Dikarya</taxon>
        <taxon>Ascomycota</taxon>
        <taxon>Pezizomycotina</taxon>
        <taxon>Sordariomycetes</taxon>
        <taxon>Hypocreomycetidae</taxon>
        <taxon>Hypocreales</taxon>
        <taxon>Clavicipitaceae</taxon>
        <taxon>Clavicipitaceae incertae sedis</taxon>
        <taxon>'Torrubiella' clade</taxon>
    </lineage>
</organism>
<reference evidence="4 5" key="1">
    <citation type="journal article" date="2015" name="Genome Announc.">
        <title>Draft Genome Sequence and Gene Annotation of the Entomopathogenic Fungus Verticillium hemipterigenum.</title>
        <authorList>
            <person name="Horn F."/>
            <person name="Habel A."/>
            <person name="Scharf D.H."/>
            <person name="Dworschak J."/>
            <person name="Brakhage A.A."/>
            <person name="Guthke R."/>
            <person name="Hertweck C."/>
            <person name="Linde J."/>
        </authorList>
    </citation>
    <scope>NUCLEOTIDE SEQUENCE [LARGE SCALE GENOMIC DNA]</scope>
</reference>
<dbReference type="AlphaFoldDB" id="A0A0A1SXS0"/>
<dbReference type="PANTHER" id="PTHR31589">
    <property type="entry name" value="PROTEIN, PUTATIVE (DUF239)-RELATED-RELATED"/>
    <property type="match status" value="1"/>
</dbReference>